<gene>
    <name evidence="8" type="primary">ATXN10</name>
</gene>
<keyword evidence="9" id="KW-1185">Reference proteome</keyword>
<dbReference type="GO" id="GO:0030496">
    <property type="term" value="C:midbody"/>
    <property type="evidence" value="ECO:0007669"/>
    <property type="project" value="UniProtKB-SubCell"/>
</dbReference>
<dbReference type="Pfam" id="PF09759">
    <property type="entry name" value="Atx10homo_assoc"/>
    <property type="match status" value="1"/>
</dbReference>
<comment type="similarity">
    <text evidence="2">Belongs to the ataxin-10 family.</text>
</comment>
<dbReference type="GO" id="GO:0005829">
    <property type="term" value="C:cytosol"/>
    <property type="evidence" value="ECO:0007669"/>
    <property type="project" value="TreeGrafter"/>
</dbReference>
<dbReference type="InterPro" id="IPR019156">
    <property type="entry name" value="Ataxin-10_domain"/>
</dbReference>
<evidence type="ECO:0000256" key="2">
    <source>
        <dbReference type="ARBA" id="ARBA00008384"/>
    </source>
</evidence>
<keyword evidence="5" id="KW-0131">Cell cycle</keyword>
<reference evidence="8" key="1">
    <citation type="submission" date="2025-08" db="UniProtKB">
        <authorList>
            <consortium name="Ensembl"/>
        </authorList>
    </citation>
    <scope>IDENTIFICATION</scope>
</reference>
<dbReference type="GO" id="GO:0031175">
    <property type="term" value="P:neuron projection development"/>
    <property type="evidence" value="ECO:0007669"/>
    <property type="project" value="TreeGrafter"/>
</dbReference>
<accession>A0A8C8CSD4</accession>
<dbReference type="Ensembl" id="ENSOTST00005013811.2">
    <property type="protein sequence ID" value="ENSOTSP00005012598.1"/>
    <property type="gene ID" value="ENSOTSG00005006492.2"/>
</dbReference>
<evidence type="ECO:0000259" key="7">
    <source>
        <dbReference type="Pfam" id="PF09759"/>
    </source>
</evidence>
<organism evidence="8 9">
    <name type="scientific">Oncorhynchus tshawytscha</name>
    <name type="common">Chinook salmon</name>
    <name type="synonym">Salmo tshawytscha</name>
    <dbReference type="NCBI Taxonomy" id="74940"/>
    <lineage>
        <taxon>Eukaryota</taxon>
        <taxon>Metazoa</taxon>
        <taxon>Chordata</taxon>
        <taxon>Craniata</taxon>
        <taxon>Vertebrata</taxon>
        <taxon>Euteleostomi</taxon>
        <taxon>Actinopterygii</taxon>
        <taxon>Neopterygii</taxon>
        <taxon>Teleostei</taxon>
        <taxon>Protacanthopterygii</taxon>
        <taxon>Salmoniformes</taxon>
        <taxon>Salmonidae</taxon>
        <taxon>Salmoninae</taxon>
        <taxon>Oncorhynchus</taxon>
    </lineage>
</organism>
<dbReference type="SUPFAM" id="SSF48371">
    <property type="entry name" value="ARM repeat"/>
    <property type="match status" value="1"/>
</dbReference>
<evidence type="ECO:0000256" key="3">
    <source>
        <dbReference type="ARBA" id="ARBA00018804"/>
    </source>
</evidence>
<evidence type="ECO:0000313" key="9">
    <source>
        <dbReference type="Proteomes" id="UP000694402"/>
    </source>
</evidence>
<reference evidence="8" key="2">
    <citation type="submission" date="2025-09" db="UniProtKB">
        <authorList>
            <consortium name="Ensembl"/>
        </authorList>
    </citation>
    <scope>IDENTIFICATION</scope>
</reference>
<comment type="subcellular location">
    <subcellularLocation>
        <location evidence="1">Midbody</location>
    </subcellularLocation>
</comment>
<evidence type="ECO:0000256" key="4">
    <source>
        <dbReference type="ARBA" id="ARBA00022618"/>
    </source>
</evidence>
<evidence type="ECO:0000313" key="8">
    <source>
        <dbReference type="Ensembl" id="ENSOTSP00005012598.1"/>
    </source>
</evidence>
<comment type="function">
    <text evidence="6">May play a role in the regulation of cytokinesis. May play a role in signaling by stimulating protein glycosylation. Induces neuritogenesis by activating the Ras-MAP kinase pathway and is necessary for the survival of cerebellar neurons. Does not appear to play a major role in ciliogenesis.</text>
</comment>
<feature type="domain" description="Ataxin-10" evidence="7">
    <location>
        <begin position="412"/>
        <end position="508"/>
    </location>
</feature>
<dbReference type="AlphaFoldDB" id="A0A8C8CSD4"/>
<name>A0A8C8CSD4_ONCTS</name>
<sequence length="515" mass="57749">MGIDMKCTSSAASFLVYRIKQQNMTRKSHPHWKAIQTNMAEPALESWIRMDFPTLLNEILAEKFREKHLLVLQSLTNALRIQDYRDRSEDEAFRSLMKILSKLSEEIQAADGEVEELILQLTAACFRAQRNGCVQCARNQSLLRSLGAIDLSIRILDMLQKLKSENTDYVFEALRCGVQFIGNLAVDNQFCKDDIWTLIFPDLLLALLCVDDERAVGYSSMVLHTCLDEHKVERLAHPGNIHLALKVMELCRTQSELDWTVLIATQHFLKSSVLVKNMYAGMSHQERVTLLELISAQLGEEDSEDCGIPPTVATFLASCFQERCGAVLTLASESDNEEALTVISLLDVLCEMTSDHKQFMFLQNHPDLLKSTIDLLHQVHALGKTSKNVFTAAQNFSLAQGGDCSSSPSVSFKAHLIRLIGNLCHGNTANQNKVRKLDGLPLIMDNCSIDSNNPFISQWAVFATRNILEHNLENQELVAALERRGVADDSALRAMGFRVEERDGNVLLKPCSKDP</sequence>
<evidence type="ECO:0000256" key="5">
    <source>
        <dbReference type="ARBA" id="ARBA00023306"/>
    </source>
</evidence>
<dbReference type="Proteomes" id="UP000694402">
    <property type="component" value="Unassembled WGS sequence"/>
</dbReference>
<dbReference type="PANTHER" id="PTHR13255:SF0">
    <property type="entry name" value="ATAXIN-10"/>
    <property type="match status" value="1"/>
</dbReference>
<evidence type="ECO:0000256" key="1">
    <source>
        <dbReference type="ARBA" id="ARBA00004214"/>
    </source>
</evidence>
<dbReference type="GeneTree" id="ENSGT00390000010377"/>
<dbReference type="InterPro" id="IPR016024">
    <property type="entry name" value="ARM-type_fold"/>
</dbReference>
<dbReference type="Gene3D" id="1.25.10.10">
    <property type="entry name" value="Leucine-rich Repeat Variant"/>
    <property type="match status" value="1"/>
</dbReference>
<dbReference type="InterPro" id="IPR051374">
    <property type="entry name" value="Ataxin-10/CTR86_families"/>
</dbReference>
<evidence type="ECO:0000256" key="6">
    <source>
        <dbReference type="ARBA" id="ARBA00045173"/>
    </source>
</evidence>
<protein>
    <recommendedName>
        <fullName evidence="3">Ataxin-10</fullName>
    </recommendedName>
</protein>
<dbReference type="PANTHER" id="PTHR13255">
    <property type="entry name" value="ATAXIN-10"/>
    <property type="match status" value="1"/>
</dbReference>
<keyword evidence="4" id="KW-0132">Cell division</keyword>
<dbReference type="InterPro" id="IPR011989">
    <property type="entry name" value="ARM-like"/>
</dbReference>
<dbReference type="GO" id="GO:0051301">
    <property type="term" value="P:cell division"/>
    <property type="evidence" value="ECO:0007669"/>
    <property type="project" value="UniProtKB-KW"/>
</dbReference>
<proteinExistence type="inferred from homology"/>